<evidence type="ECO:0000313" key="1">
    <source>
        <dbReference type="EMBL" id="SDO93400.1"/>
    </source>
</evidence>
<organism evidence="1 2">
    <name type="scientific">Aureimonas jatrophae</name>
    <dbReference type="NCBI Taxonomy" id="1166073"/>
    <lineage>
        <taxon>Bacteria</taxon>
        <taxon>Pseudomonadati</taxon>
        <taxon>Pseudomonadota</taxon>
        <taxon>Alphaproteobacteria</taxon>
        <taxon>Hyphomicrobiales</taxon>
        <taxon>Aurantimonadaceae</taxon>
        <taxon>Aureimonas</taxon>
    </lineage>
</organism>
<proteinExistence type="predicted"/>
<keyword evidence="2" id="KW-1185">Reference proteome</keyword>
<reference evidence="1 2" key="1">
    <citation type="submission" date="2016-10" db="EMBL/GenBank/DDBJ databases">
        <authorList>
            <person name="de Groot N.N."/>
        </authorList>
    </citation>
    <scope>NUCLEOTIDE SEQUENCE [LARGE SCALE GENOMIC DNA]</scope>
    <source>
        <strain evidence="2">L7-484,KACC 16230,DSM 25025</strain>
    </source>
</reference>
<dbReference type="EMBL" id="FNIT01000024">
    <property type="protein sequence ID" value="SDO93400.1"/>
    <property type="molecule type" value="Genomic_DNA"/>
</dbReference>
<name>A0A1H0NM20_9HYPH</name>
<protein>
    <recommendedName>
        <fullName evidence="3">Sialate O-acetylesterase domain-containing protein</fullName>
    </recommendedName>
</protein>
<sequence>MAQLISGSDVRIVQGATAGSFLRGSSARDGDSYWVDQRTGQDRFGPAGIFFEAAIREELRQGREICAFVGAGHESEAGKLNSSVDQLRYELAQAWVFEKARSIVAEAGLQPPPVFISPIGRRGEPDYRFSDGVQSIRRIQNKLVATRDWLHLLPETYDIPTDGGAHLRTKEEPNGYVLAAPRQTRKIAQTLGAPIHGGVDGPRIVRVRRRADQVTVSIELDGGTTLRAAGAIDGFRYRIAGTDIPISDVQLTGPTEVRFKLPRSRPRGTEMLFYGYGALTGTEPGRILRDDQDVALPLRWFEGSPTIE</sequence>
<accession>A0A1H0NM20</accession>
<evidence type="ECO:0000313" key="2">
    <source>
        <dbReference type="Proteomes" id="UP000198793"/>
    </source>
</evidence>
<dbReference type="Proteomes" id="UP000198793">
    <property type="component" value="Unassembled WGS sequence"/>
</dbReference>
<evidence type="ECO:0008006" key="3">
    <source>
        <dbReference type="Google" id="ProtNLM"/>
    </source>
</evidence>
<dbReference type="AlphaFoldDB" id="A0A1H0NM20"/>
<gene>
    <name evidence="1" type="ORF">SAMN05192530_1248</name>
</gene>